<accession>A0A6G1KZA2</accession>
<feature type="domain" description="AB hydrolase-1" evidence="1">
    <location>
        <begin position="7"/>
        <end position="121"/>
    </location>
</feature>
<dbReference type="OrthoDB" id="408373at2759"/>
<dbReference type="Gene3D" id="3.40.50.1820">
    <property type="entry name" value="alpha/beta hydrolase"/>
    <property type="match status" value="1"/>
</dbReference>
<dbReference type="InterPro" id="IPR000073">
    <property type="entry name" value="AB_hydrolase_1"/>
</dbReference>
<organism evidence="2 3">
    <name type="scientific">Teratosphaeria nubilosa</name>
    <dbReference type="NCBI Taxonomy" id="161662"/>
    <lineage>
        <taxon>Eukaryota</taxon>
        <taxon>Fungi</taxon>
        <taxon>Dikarya</taxon>
        <taxon>Ascomycota</taxon>
        <taxon>Pezizomycotina</taxon>
        <taxon>Dothideomycetes</taxon>
        <taxon>Dothideomycetidae</taxon>
        <taxon>Mycosphaerellales</taxon>
        <taxon>Teratosphaeriaceae</taxon>
        <taxon>Teratosphaeria</taxon>
    </lineage>
</organism>
<dbReference type="InterPro" id="IPR052897">
    <property type="entry name" value="Sec-Metab_Biosynth_Hydrolase"/>
</dbReference>
<dbReference type="SUPFAM" id="SSF53474">
    <property type="entry name" value="alpha/beta-Hydrolases"/>
    <property type="match status" value="1"/>
</dbReference>
<sequence length="163" mass="17523">MTTPPTIILLHDAFHQASHYIDFDAALQDAGLSEVRIPQLPSCSRNPAPTENAFEEDVKVAKKTILSCLRSGRDVMVLAHGYGGKVVSDALEGIPVDRKRENAKVLGVVFVAGVVCEEEEDGTEQGGSFVKGEVCRLTSPHYDPLTRAAGSEFDGHGPSEFSL</sequence>
<dbReference type="Proteomes" id="UP000799436">
    <property type="component" value="Unassembled WGS sequence"/>
</dbReference>
<dbReference type="PANTHER" id="PTHR37017">
    <property type="entry name" value="AB HYDROLASE-1 DOMAIN-CONTAINING PROTEIN-RELATED"/>
    <property type="match status" value="1"/>
</dbReference>
<keyword evidence="3" id="KW-1185">Reference proteome</keyword>
<evidence type="ECO:0000259" key="1">
    <source>
        <dbReference type="Pfam" id="PF12697"/>
    </source>
</evidence>
<dbReference type="Pfam" id="PF12697">
    <property type="entry name" value="Abhydrolase_6"/>
    <property type="match status" value="1"/>
</dbReference>
<dbReference type="InterPro" id="IPR029058">
    <property type="entry name" value="AB_hydrolase_fold"/>
</dbReference>
<dbReference type="PANTHER" id="PTHR37017:SF10">
    <property type="entry name" value="AB HYDROLASE-1 DOMAIN-CONTAINING PROTEIN"/>
    <property type="match status" value="1"/>
</dbReference>
<gene>
    <name evidence="2" type="ORF">EJ03DRAFT_330776</name>
</gene>
<name>A0A6G1KZA2_9PEZI</name>
<reference evidence="2" key="1">
    <citation type="journal article" date="2020" name="Stud. Mycol.">
        <title>101 Dothideomycetes genomes: a test case for predicting lifestyles and emergence of pathogens.</title>
        <authorList>
            <person name="Haridas S."/>
            <person name="Albert R."/>
            <person name="Binder M."/>
            <person name="Bloem J."/>
            <person name="Labutti K."/>
            <person name="Salamov A."/>
            <person name="Andreopoulos B."/>
            <person name="Baker S."/>
            <person name="Barry K."/>
            <person name="Bills G."/>
            <person name="Bluhm B."/>
            <person name="Cannon C."/>
            <person name="Castanera R."/>
            <person name="Culley D."/>
            <person name="Daum C."/>
            <person name="Ezra D."/>
            <person name="Gonzalez J."/>
            <person name="Henrissat B."/>
            <person name="Kuo A."/>
            <person name="Liang C."/>
            <person name="Lipzen A."/>
            <person name="Lutzoni F."/>
            <person name="Magnuson J."/>
            <person name="Mondo S."/>
            <person name="Nolan M."/>
            <person name="Ohm R."/>
            <person name="Pangilinan J."/>
            <person name="Park H.-J."/>
            <person name="Ramirez L."/>
            <person name="Alfaro M."/>
            <person name="Sun H."/>
            <person name="Tritt A."/>
            <person name="Yoshinaga Y."/>
            <person name="Zwiers L.-H."/>
            <person name="Turgeon B."/>
            <person name="Goodwin S."/>
            <person name="Spatafora J."/>
            <person name="Crous P."/>
            <person name="Grigoriev I."/>
        </authorList>
    </citation>
    <scope>NUCLEOTIDE SEQUENCE</scope>
    <source>
        <strain evidence="2">CBS 116005</strain>
    </source>
</reference>
<proteinExistence type="predicted"/>
<evidence type="ECO:0000313" key="2">
    <source>
        <dbReference type="EMBL" id="KAF2765609.1"/>
    </source>
</evidence>
<evidence type="ECO:0000313" key="3">
    <source>
        <dbReference type="Proteomes" id="UP000799436"/>
    </source>
</evidence>
<protein>
    <recommendedName>
        <fullName evidence="1">AB hydrolase-1 domain-containing protein</fullName>
    </recommendedName>
</protein>
<dbReference type="AlphaFoldDB" id="A0A6G1KZA2"/>
<dbReference type="EMBL" id="ML995887">
    <property type="protein sequence ID" value="KAF2765609.1"/>
    <property type="molecule type" value="Genomic_DNA"/>
</dbReference>